<dbReference type="PANTHER" id="PTHR11706">
    <property type="entry name" value="SOLUTE CARRIER PROTEIN FAMILY 11 MEMBER"/>
    <property type="match status" value="1"/>
</dbReference>
<evidence type="ECO:0000256" key="2">
    <source>
        <dbReference type="ARBA" id="ARBA00022448"/>
    </source>
</evidence>
<dbReference type="NCBIfam" id="NF001923">
    <property type="entry name" value="PRK00701.1"/>
    <property type="match status" value="1"/>
</dbReference>
<keyword evidence="5 6" id="KW-0472">Membrane</keyword>
<dbReference type="NCBIfam" id="NF037982">
    <property type="entry name" value="Nramp_1"/>
    <property type="match status" value="1"/>
</dbReference>
<dbReference type="PANTHER" id="PTHR11706:SF33">
    <property type="entry name" value="NATURAL RESISTANCE-ASSOCIATED MACROPHAGE PROTEIN 2"/>
    <property type="match status" value="1"/>
</dbReference>
<evidence type="ECO:0000313" key="7">
    <source>
        <dbReference type="EMBL" id="MDI6103698.1"/>
    </source>
</evidence>
<evidence type="ECO:0000256" key="1">
    <source>
        <dbReference type="ARBA" id="ARBA00004141"/>
    </source>
</evidence>
<feature type="transmembrane region" description="Helical" evidence="6">
    <location>
        <begin position="194"/>
        <end position="213"/>
    </location>
</feature>
<dbReference type="Proteomes" id="UP001241758">
    <property type="component" value="Unassembled WGS sequence"/>
</dbReference>
<feature type="transmembrane region" description="Helical" evidence="6">
    <location>
        <begin position="328"/>
        <end position="346"/>
    </location>
</feature>
<dbReference type="PRINTS" id="PR00447">
    <property type="entry name" value="NATRESASSCMP"/>
</dbReference>
<feature type="transmembrane region" description="Helical" evidence="6">
    <location>
        <begin position="352"/>
        <end position="373"/>
    </location>
</feature>
<proteinExistence type="predicted"/>
<sequence>MVVLDLAKPLTQRAVRVAPWFGPAFVAAIAYADPGNFATNFTAGATSGYLLVWVIVAANLMAMLIQSLSAKVGLVTGRDLPELCREHLPRPVARGLWVQAELVAMATDLAEIVGGALALYLLFGMPLPLGGLITCVVAFALLELHRRGVRRFEAVIGALLGVILLGFLYTALRAGADATAFAAGLVPSFAGADTVLLATGILGATVMPHVIYLHSALTKSRAVAAAAPGPRREALRCQRADTLIALGAAGLVNLAMLVIAAQLFSGSAIPGTDTLEGIHAGLGAVLDDKAALAFAVALLASGLASSGVGTYAGQVVMQGFINRSIPLLVRRLVTMAPAMAVLLLGIDPTSALVWSQVVLSFGVPFALVPLIWLTRRRDVLGDQVNRPSTTAAASAAALLIIGLNVFLLVRTLG</sequence>
<organism evidence="7 8">
    <name type="scientific">Actinoplanes sandaracinus</name>
    <dbReference type="NCBI Taxonomy" id="3045177"/>
    <lineage>
        <taxon>Bacteria</taxon>
        <taxon>Bacillati</taxon>
        <taxon>Actinomycetota</taxon>
        <taxon>Actinomycetes</taxon>
        <taxon>Micromonosporales</taxon>
        <taxon>Micromonosporaceae</taxon>
        <taxon>Actinoplanes</taxon>
    </lineage>
</organism>
<feature type="transmembrane region" description="Helical" evidence="6">
    <location>
        <begin position="117"/>
        <end position="142"/>
    </location>
</feature>
<dbReference type="Pfam" id="PF01566">
    <property type="entry name" value="Nramp"/>
    <property type="match status" value="1"/>
</dbReference>
<evidence type="ECO:0000256" key="3">
    <source>
        <dbReference type="ARBA" id="ARBA00022692"/>
    </source>
</evidence>
<gene>
    <name evidence="7" type="ORF">QLQ12_34300</name>
</gene>
<accession>A0ABT6WVC1</accession>
<evidence type="ECO:0000256" key="5">
    <source>
        <dbReference type="ARBA" id="ARBA00023136"/>
    </source>
</evidence>
<dbReference type="NCBIfam" id="TIGR01197">
    <property type="entry name" value="nramp"/>
    <property type="match status" value="1"/>
</dbReference>
<dbReference type="EMBL" id="JASCTH010000027">
    <property type="protein sequence ID" value="MDI6103698.1"/>
    <property type="molecule type" value="Genomic_DNA"/>
</dbReference>
<feature type="transmembrane region" description="Helical" evidence="6">
    <location>
        <begin position="20"/>
        <end position="38"/>
    </location>
</feature>
<feature type="transmembrane region" description="Helical" evidence="6">
    <location>
        <begin position="154"/>
        <end position="174"/>
    </location>
</feature>
<dbReference type="InterPro" id="IPR001046">
    <property type="entry name" value="NRAMP_fam"/>
</dbReference>
<feature type="transmembrane region" description="Helical" evidence="6">
    <location>
        <begin position="393"/>
        <end position="412"/>
    </location>
</feature>
<comment type="subcellular location">
    <subcellularLocation>
        <location evidence="1">Membrane</location>
        <topology evidence="1">Multi-pass membrane protein</topology>
    </subcellularLocation>
</comment>
<evidence type="ECO:0000256" key="6">
    <source>
        <dbReference type="SAM" id="Phobius"/>
    </source>
</evidence>
<feature type="transmembrane region" description="Helical" evidence="6">
    <location>
        <begin position="291"/>
        <end position="316"/>
    </location>
</feature>
<feature type="transmembrane region" description="Helical" evidence="6">
    <location>
        <begin position="50"/>
        <end position="69"/>
    </location>
</feature>
<keyword evidence="3 6" id="KW-0812">Transmembrane</keyword>
<evidence type="ECO:0000256" key="4">
    <source>
        <dbReference type="ARBA" id="ARBA00022989"/>
    </source>
</evidence>
<reference evidence="7 8" key="1">
    <citation type="submission" date="2023-05" db="EMBL/GenBank/DDBJ databases">
        <title>Actinoplanes sp. NEAU-A12 genome sequencing.</title>
        <authorList>
            <person name="Wang Z.-S."/>
        </authorList>
    </citation>
    <scope>NUCLEOTIDE SEQUENCE [LARGE SCALE GENOMIC DNA]</scope>
    <source>
        <strain evidence="7 8">NEAU-A12</strain>
    </source>
</reference>
<keyword evidence="4 6" id="KW-1133">Transmembrane helix</keyword>
<dbReference type="RefSeq" id="WP_282764911.1">
    <property type="nucleotide sequence ID" value="NZ_JASCTH010000027.1"/>
</dbReference>
<name>A0ABT6WVC1_9ACTN</name>
<evidence type="ECO:0000313" key="8">
    <source>
        <dbReference type="Proteomes" id="UP001241758"/>
    </source>
</evidence>
<keyword evidence="2" id="KW-0813">Transport</keyword>
<protein>
    <submittedName>
        <fullName evidence="7">Nramp family divalent metal transporter</fullName>
    </submittedName>
</protein>
<feature type="transmembrane region" description="Helical" evidence="6">
    <location>
        <begin position="242"/>
        <end position="264"/>
    </location>
</feature>
<keyword evidence="8" id="KW-1185">Reference proteome</keyword>
<comment type="caution">
    <text evidence="7">The sequence shown here is derived from an EMBL/GenBank/DDBJ whole genome shotgun (WGS) entry which is preliminary data.</text>
</comment>